<organism evidence="3 4">
    <name type="scientific">Amycolatopsis pretoriensis</name>
    <dbReference type="NCBI Taxonomy" id="218821"/>
    <lineage>
        <taxon>Bacteria</taxon>
        <taxon>Bacillati</taxon>
        <taxon>Actinomycetota</taxon>
        <taxon>Actinomycetes</taxon>
        <taxon>Pseudonocardiales</taxon>
        <taxon>Pseudonocardiaceae</taxon>
        <taxon>Amycolatopsis</taxon>
    </lineage>
</organism>
<evidence type="ECO:0000256" key="1">
    <source>
        <dbReference type="SAM" id="MobiDB-lite"/>
    </source>
</evidence>
<reference evidence="4" key="1">
    <citation type="submission" date="2016-10" db="EMBL/GenBank/DDBJ databases">
        <authorList>
            <person name="Varghese N."/>
            <person name="Submissions S."/>
        </authorList>
    </citation>
    <scope>NUCLEOTIDE SEQUENCE [LARGE SCALE GENOMIC DNA]</scope>
    <source>
        <strain evidence="4">DSM 44654</strain>
    </source>
</reference>
<dbReference type="EMBL" id="FNUJ01000014">
    <property type="protein sequence ID" value="SEF37472.1"/>
    <property type="molecule type" value="Genomic_DNA"/>
</dbReference>
<evidence type="ECO:0000313" key="3">
    <source>
        <dbReference type="EMBL" id="SEF37472.1"/>
    </source>
</evidence>
<feature type="transmembrane region" description="Helical" evidence="2">
    <location>
        <begin position="30"/>
        <end position="54"/>
    </location>
</feature>
<feature type="region of interest" description="Disordered" evidence="1">
    <location>
        <begin position="111"/>
        <end position="131"/>
    </location>
</feature>
<dbReference type="AlphaFoldDB" id="A0A1H5RGH9"/>
<feature type="transmembrane region" description="Helical" evidence="2">
    <location>
        <begin position="74"/>
        <end position="99"/>
    </location>
</feature>
<proteinExistence type="predicted"/>
<keyword evidence="2" id="KW-0812">Transmembrane</keyword>
<accession>A0A1H5RGH9</accession>
<keyword evidence="2" id="KW-0472">Membrane</keyword>
<keyword evidence="4" id="KW-1185">Reference proteome</keyword>
<protein>
    <submittedName>
        <fullName evidence="3">Uncharacterized protein</fullName>
    </submittedName>
</protein>
<evidence type="ECO:0000256" key="2">
    <source>
        <dbReference type="SAM" id="Phobius"/>
    </source>
</evidence>
<evidence type="ECO:0000313" key="4">
    <source>
        <dbReference type="Proteomes" id="UP000198878"/>
    </source>
</evidence>
<feature type="transmembrane region" description="Helical" evidence="2">
    <location>
        <begin position="6"/>
        <end position="23"/>
    </location>
</feature>
<name>A0A1H5RGH9_9PSEU</name>
<dbReference type="Proteomes" id="UP000198878">
    <property type="component" value="Unassembled WGS sequence"/>
</dbReference>
<keyword evidence="2" id="KW-1133">Transmembrane helix</keyword>
<gene>
    <name evidence="3" type="ORF">SAMN05421837_11432</name>
</gene>
<sequence length="131" mass="13771">MSIQAIPRVLMLVVGVLGFVFSVKGRARGVSGLMTGAFVVMLVTTAAGIAWQFISLDAPSWVRSSHLSVDELNVIFLAVAVPLDIAAVLSWLLVAIGVVKSGRPRPGFAPYPGPAGYPMAPPPGYPQYPPN</sequence>